<feature type="region of interest" description="Disordered" evidence="1">
    <location>
        <begin position="1"/>
        <end position="86"/>
    </location>
</feature>
<accession>A0AAW8EZ76</accession>
<keyword evidence="3" id="KW-1185">Reference proteome</keyword>
<name>A0AAW8EZ76_9MICO</name>
<dbReference type="Proteomes" id="UP001244427">
    <property type="component" value="Unassembled WGS sequence"/>
</dbReference>
<dbReference type="RefSeq" id="WP_307297855.1">
    <property type="nucleotide sequence ID" value="NZ_JAUSXV010000001.1"/>
</dbReference>
<comment type="caution">
    <text evidence="2">The sequence shown here is derived from an EMBL/GenBank/DDBJ whole genome shotgun (WGS) entry which is preliminary data.</text>
</comment>
<dbReference type="EMBL" id="JAUSXV010000001">
    <property type="protein sequence ID" value="MDQ0648823.1"/>
    <property type="molecule type" value="Genomic_DNA"/>
</dbReference>
<gene>
    <name evidence="2" type="ORF">QFZ53_003019</name>
</gene>
<evidence type="ECO:0000313" key="3">
    <source>
        <dbReference type="Proteomes" id="UP001244427"/>
    </source>
</evidence>
<dbReference type="AlphaFoldDB" id="A0AAW8EZ76"/>
<reference evidence="2 3" key="1">
    <citation type="submission" date="2023-07" db="EMBL/GenBank/DDBJ databases">
        <title>Comparative genomics of wheat-associated soil bacteria to identify genetic determinants of phenazine resistance.</title>
        <authorList>
            <person name="Mouncey N."/>
        </authorList>
    </citation>
    <scope>NUCLEOTIDE SEQUENCE [LARGE SCALE GENOMIC DNA]</scope>
    <source>
        <strain evidence="2 3">W4I9-1</strain>
    </source>
</reference>
<feature type="compositionally biased region" description="Basic and acidic residues" evidence="1">
    <location>
        <begin position="9"/>
        <end position="35"/>
    </location>
</feature>
<organism evidence="2 3">
    <name type="scientific">Microbacterium natoriense</name>
    <dbReference type="NCBI Taxonomy" id="284570"/>
    <lineage>
        <taxon>Bacteria</taxon>
        <taxon>Bacillati</taxon>
        <taxon>Actinomycetota</taxon>
        <taxon>Actinomycetes</taxon>
        <taxon>Micrococcales</taxon>
        <taxon>Microbacteriaceae</taxon>
        <taxon>Microbacterium</taxon>
    </lineage>
</organism>
<evidence type="ECO:0000256" key="1">
    <source>
        <dbReference type="SAM" id="MobiDB-lite"/>
    </source>
</evidence>
<proteinExistence type="predicted"/>
<evidence type="ECO:0000313" key="2">
    <source>
        <dbReference type="EMBL" id="MDQ0648823.1"/>
    </source>
</evidence>
<sequence length="86" mass="9345">MSDAEEWIDDLKPTGDLAEQRRPVIDEPDDPERAVSLEPVSALTEADEADVADQREEVPFDDEPTSSEEGAGVGVLASDDEGFLEQ</sequence>
<protein>
    <submittedName>
        <fullName evidence="2">Uncharacterized protein</fullName>
    </submittedName>
</protein>